<evidence type="ECO:0000256" key="7">
    <source>
        <dbReference type="ARBA" id="ARBA00023136"/>
    </source>
</evidence>
<evidence type="ECO:0000313" key="10">
    <source>
        <dbReference type="Proteomes" id="UP000220840"/>
    </source>
</evidence>
<dbReference type="Proteomes" id="UP000220840">
    <property type="component" value="Unassembled WGS sequence"/>
</dbReference>
<sequence>MSITEKLAFKLGNMVKTNLNTDSDETDIIIYGAINLFQTINSILWVIIVGFFTGALYETLLFSITASILRKYSGGVHASSPMRCTIIGAVSSGIFGGFINRFFYKSNINIVIIFSVLLIIISLLIILKKAPVDSIQKPIDDDSMKKSFRKKSILLIFIITFITISLLLVYIVNRNVIYIKLIECLIIGTFWQSFTLTKMGDLLVTKIDLGLKFLIEGR</sequence>
<dbReference type="AlphaFoldDB" id="A0A2A7MFR5"/>
<protein>
    <submittedName>
        <fullName evidence="9">Accessory regulator AgrB</fullName>
    </submittedName>
</protein>
<dbReference type="STRING" id="137838.GCA_001458595_01696"/>
<dbReference type="GO" id="GO:0009372">
    <property type="term" value="P:quorum sensing"/>
    <property type="evidence" value="ECO:0007669"/>
    <property type="project" value="UniProtKB-KW"/>
</dbReference>
<dbReference type="GO" id="GO:0008233">
    <property type="term" value="F:peptidase activity"/>
    <property type="evidence" value="ECO:0007669"/>
    <property type="project" value="UniProtKB-KW"/>
</dbReference>
<evidence type="ECO:0000256" key="3">
    <source>
        <dbReference type="ARBA" id="ARBA00022670"/>
    </source>
</evidence>
<evidence type="ECO:0000313" key="9">
    <source>
        <dbReference type="EMBL" id="PEG30387.1"/>
    </source>
</evidence>
<keyword evidence="5" id="KW-0378">Hydrolase</keyword>
<feature type="transmembrane region" description="Helical" evidence="8">
    <location>
        <begin position="153"/>
        <end position="171"/>
    </location>
</feature>
<feature type="transmembrane region" description="Helical" evidence="8">
    <location>
        <begin position="81"/>
        <end position="102"/>
    </location>
</feature>
<keyword evidence="1" id="KW-1003">Cell membrane</keyword>
<keyword evidence="6 8" id="KW-1133">Transmembrane helix</keyword>
<evidence type="ECO:0000256" key="6">
    <source>
        <dbReference type="ARBA" id="ARBA00022989"/>
    </source>
</evidence>
<dbReference type="InterPro" id="IPR036259">
    <property type="entry name" value="MFS_trans_sf"/>
</dbReference>
<keyword evidence="7 8" id="KW-0472">Membrane</keyword>
<evidence type="ECO:0000256" key="1">
    <source>
        <dbReference type="ARBA" id="ARBA00022475"/>
    </source>
</evidence>
<dbReference type="RefSeq" id="WP_058294559.1">
    <property type="nucleotide sequence ID" value="NZ_CAMRXG010000050.1"/>
</dbReference>
<dbReference type="Pfam" id="PF04647">
    <property type="entry name" value="AgrB"/>
    <property type="match status" value="1"/>
</dbReference>
<dbReference type="SUPFAM" id="SSF103473">
    <property type="entry name" value="MFS general substrate transporter"/>
    <property type="match status" value="1"/>
</dbReference>
<keyword evidence="2" id="KW-0673">Quorum sensing</keyword>
<proteinExistence type="predicted"/>
<evidence type="ECO:0000256" key="5">
    <source>
        <dbReference type="ARBA" id="ARBA00022801"/>
    </source>
</evidence>
<evidence type="ECO:0000256" key="8">
    <source>
        <dbReference type="SAM" id="Phobius"/>
    </source>
</evidence>
<feature type="transmembrane region" description="Helical" evidence="8">
    <location>
        <begin position="108"/>
        <end position="127"/>
    </location>
</feature>
<keyword evidence="4 8" id="KW-0812">Transmembrane</keyword>
<dbReference type="GO" id="GO:0006508">
    <property type="term" value="P:proteolysis"/>
    <property type="evidence" value="ECO:0007669"/>
    <property type="project" value="UniProtKB-KW"/>
</dbReference>
<keyword evidence="10" id="KW-1185">Reference proteome</keyword>
<name>A0A2A7MFR5_9CLOT</name>
<gene>
    <name evidence="9" type="ORF">CQ394_01275</name>
</gene>
<keyword evidence="3" id="KW-0645">Protease</keyword>
<dbReference type="OrthoDB" id="2854767at2"/>
<organism evidence="9 10">
    <name type="scientific">Clostridium neonatale</name>
    <dbReference type="NCBI Taxonomy" id="137838"/>
    <lineage>
        <taxon>Bacteria</taxon>
        <taxon>Bacillati</taxon>
        <taxon>Bacillota</taxon>
        <taxon>Clostridia</taxon>
        <taxon>Eubacteriales</taxon>
        <taxon>Clostridiaceae</taxon>
        <taxon>Clostridium</taxon>
    </lineage>
</organism>
<dbReference type="SMART" id="SM00793">
    <property type="entry name" value="AgrB"/>
    <property type="match status" value="1"/>
</dbReference>
<dbReference type="EMBL" id="PDCJ01000001">
    <property type="protein sequence ID" value="PEG30387.1"/>
    <property type="molecule type" value="Genomic_DNA"/>
</dbReference>
<dbReference type="InterPro" id="IPR006741">
    <property type="entry name" value="AgrB"/>
</dbReference>
<evidence type="ECO:0000256" key="2">
    <source>
        <dbReference type="ARBA" id="ARBA00022654"/>
    </source>
</evidence>
<evidence type="ECO:0000256" key="4">
    <source>
        <dbReference type="ARBA" id="ARBA00022692"/>
    </source>
</evidence>
<accession>A0A2A7MFR5</accession>
<reference evidence="9 10" key="1">
    <citation type="submission" date="2017-10" db="EMBL/GenBank/DDBJ databases">
        <title>Effective Description of Clostridium neonatale sp. nov. linked to necrotizing enterocolitis in neonates and a clarification of species assignable to the genus Clostridium (Prazmowski 1880) emend. Lawson and Rainey 2016.</title>
        <authorList>
            <person name="Bernard K."/>
            <person name="Burdz T."/>
            <person name="Wiebe D."/>
            <person name="Balcewich B."/>
            <person name="Alfa M."/>
            <person name="Bernier A.-M."/>
        </authorList>
    </citation>
    <scope>NUCLEOTIDE SEQUENCE [LARGE SCALE GENOMIC DNA]</scope>
    <source>
        <strain evidence="9 10">LCDC99A005</strain>
    </source>
</reference>
<dbReference type="GO" id="GO:0016020">
    <property type="term" value="C:membrane"/>
    <property type="evidence" value="ECO:0007669"/>
    <property type="project" value="InterPro"/>
</dbReference>
<feature type="transmembrane region" description="Helical" evidence="8">
    <location>
        <begin position="43"/>
        <end position="69"/>
    </location>
</feature>
<comment type="caution">
    <text evidence="9">The sequence shown here is derived from an EMBL/GenBank/DDBJ whole genome shotgun (WGS) entry which is preliminary data.</text>
</comment>